<evidence type="ECO:0000313" key="2">
    <source>
        <dbReference type="EMBL" id="BBO23812.1"/>
    </source>
</evidence>
<sequence length="111" mass="12301">MPENGNNTPRKIGLAIFLGLLFLGISAIAPYLFGLVVSTAPDVPQQKLAAQIGAPPTDAQKVPPQVALQEIRDRDARLEQAYAWEDRENRKVRVPLDRAKRFVEENGLPSR</sequence>
<gene>
    <name evidence="2" type="ORF">NPRO_14070</name>
</gene>
<accession>A0A809RVG1</accession>
<evidence type="ECO:0000256" key="1">
    <source>
        <dbReference type="SAM" id="Phobius"/>
    </source>
</evidence>
<keyword evidence="1" id="KW-0812">Transmembrane</keyword>
<name>A0A809RVG1_9BACT</name>
<reference evidence="2" key="1">
    <citation type="journal article" name="DNA Res.">
        <title>The physiological potential of anammox bacteria as revealed by their core genome structure.</title>
        <authorList>
            <person name="Okubo T."/>
            <person name="Toyoda A."/>
            <person name="Fukuhara K."/>
            <person name="Uchiyama I."/>
            <person name="Harigaya Y."/>
            <person name="Kuroiwa M."/>
            <person name="Suzuki T."/>
            <person name="Murakami Y."/>
            <person name="Suwa Y."/>
            <person name="Takami H."/>
        </authorList>
    </citation>
    <scope>NUCLEOTIDE SEQUENCE</scope>
    <source>
        <strain evidence="2">317325-2</strain>
    </source>
</reference>
<proteinExistence type="predicted"/>
<keyword evidence="1" id="KW-1133">Transmembrane helix</keyword>
<protein>
    <submittedName>
        <fullName evidence="2">Uncharacterized protein</fullName>
    </submittedName>
</protein>
<dbReference type="KEGG" id="npy:NPRO_14070"/>
<organism evidence="2 3">
    <name type="scientific">Candidatus Nitrosymbiomonas proteolyticus</name>
    <dbReference type="NCBI Taxonomy" id="2608984"/>
    <lineage>
        <taxon>Bacteria</taxon>
        <taxon>Bacillati</taxon>
        <taxon>Armatimonadota</taxon>
        <taxon>Armatimonadota incertae sedis</taxon>
        <taxon>Candidatus Nitrosymbiomonas</taxon>
    </lineage>
</organism>
<keyword evidence="1" id="KW-0472">Membrane</keyword>
<dbReference type="EMBL" id="AP021858">
    <property type="protein sequence ID" value="BBO23812.1"/>
    <property type="molecule type" value="Genomic_DNA"/>
</dbReference>
<dbReference type="AlphaFoldDB" id="A0A809RVG1"/>
<dbReference type="Proteomes" id="UP000662873">
    <property type="component" value="Chromosome"/>
</dbReference>
<evidence type="ECO:0000313" key="3">
    <source>
        <dbReference type="Proteomes" id="UP000662873"/>
    </source>
</evidence>
<feature type="transmembrane region" description="Helical" evidence="1">
    <location>
        <begin position="12"/>
        <end position="33"/>
    </location>
</feature>